<proteinExistence type="predicted"/>
<sequence length="98" mass="10395">MAPSPVEGFELARQLLAGGRCPCVPDSHRSLGAGRGDGERRLLLPCAARSAVGGDGDLQFLAERGDERTKRGVWYFAAVFPPRVRQALPAGASQFGQS</sequence>
<dbReference type="Proteomes" id="UP001501447">
    <property type="component" value="Unassembled WGS sequence"/>
</dbReference>
<organism evidence="1 2">
    <name type="scientific">Streptomyces axinellae</name>
    <dbReference type="NCBI Taxonomy" id="552788"/>
    <lineage>
        <taxon>Bacteria</taxon>
        <taxon>Bacillati</taxon>
        <taxon>Actinomycetota</taxon>
        <taxon>Actinomycetes</taxon>
        <taxon>Kitasatosporales</taxon>
        <taxon>Streptomycetaceae</taxon>
        <taxon>Streptomyces</taxon>
    </lineage>
</organism>
<protein>
    <submittedName>
        <fullName evidence="1">Uncharacterized protein</fullName>
    </submittedName>
</protein>
<dbReference type="EMBL" id="BAAARJ010000016">
    <property type="protein sequence ID" value="GAA2626695.1"/>
    <property type="molecule type" value="Genomic_DNA"/>
</dbReference>
<reference evidence="1 2" key="1">
    <citation type="journal article" date="2019" name="Int. J. Syst. Evol. Microbiol.">
        <title>The Global Catalogue of Microorganisms (GCM) 10K type strain sequencing project: providing services to taxonomists for standard genome sequencing and annotation.</title>
        <authorList>
            <consortium name="The Broad Institute Genomics Platform"/>
            <consortium name="The Broad Institute Genome Sequencing Center for Infectious Disease"/>
            <person name="Wu L."/>
            <person name="Ma J."/>
        </authorList>
    </citation>
    <scope>NUCLEOTIDE SEQUENCE [LARGE SCALE GENOMIC DNA]</scope>
    <source>
        <strain evidence="1 2">JCM 16373</strain>
    </source>
</reference>
<evidence type="ECO:0000313" key="2">
    <source>
        <dbReference type="Proteomes" id="UP001501447"/>
    </source>
</evidence>
<comment type="caution">
    <text evidence="1">The sequence shown here is derived from an EMBL/GenBank/DDBJ whole genome shotgun (WGS) entry which is preliminary data.</text>
</comment>
<accession>A0ABN3QHK7</accession>
<evidence type="ECO:0000313" key="1">
    <source>
        <dbReference type="EMBL" id="GAA2626695.1"/>
    </source>
</evidence>
<gene>
    <name evidence="1" type="ORF">GCM10009863_46950</name>
</gene>
<keyword evidence="2" id="KW-1185">Reference proteome</keyword>
<name>A0ABN3QHK7_9ACTN</name>